<evidence type="ECO:0000313" key="4">
    <source>
        <dbReference type="EMBL" id="RBP47323.1"/>
    </source>
</evidence>
<comment type="subcellular location">
    <subcellularLocation>
        <location evidence="1">Cell outer membrane</location>
    </subcellularLocation>
</comment>
<dbReference type="GO" id="GO:0009279">
    <property type="term" value="C:cell outer membrane"/>
    <property type="evidence" value="ECO:0007669"/>
    <property type="project" value="UniProtKB-SubCell"/>
</dbReference>
<reference evidence="4 5" key="1">
    <citation type="submission" date="2018-06" db="EMBL/GenBank/DDBJ databases">
        <title>Genomic Encyclopedia of Type Strains, Phase IV (KMG-IV): sequencing the most valuable type-strain genomes for metagenomic binning, comparative biology and taxonomic classification.</title>
        <authorList>
            <person name="Goeker M."/>
        </authorList>
    </citation>
    <scope>NUCLEOTIDE SEQUENCE [LARGE SCALE GENOMIC DNA]</scope>
    <source>
        <strain evidence="4 5">DSM 25532</strain>
    </source>
</reference>
<comment type="caution">
    <text evidence="4">The sequence shown here is derived from an EMBL/GenBank/DDBJ whole genome shotgun (WGS) entry which is preliminary data.</text>
</comment>
<dbReference type="Proteomes" id="UP000253426">
    <property type="component" value="Unassembled WGS sequence"/>
</dbReference>
<accession>A0A366HSS4</accession>
<dbReference type="EMBL" id="QNRR01000001">
    <property type="protein sequence ID" value="RBP47323.1"/>
    <property type="molecule type" value="Genomic_DNA"/>
</dbReference>
<gene>
    <name evidence="4" type="ORF">DES53_101120</name>
</gene>
<dbReference type="OrthoDB" id="127311at2"/>
<name>A0A366HSS4_9BACT</name>
<evidence type="ECO:0000256" key="2">
    <source>
        <dbReference type="ARBA" id="ARBA00023136"/>
    </source>
</evidence>
<proteinExistence type="predicted"/>
<keyword evidence="5" id="KW-1185">Reference proteome</keyword>
<organism evidence="4 5">
    <name type="scientific">Roseimicrobium gellanilyticum</name>
    <dbReference type="NCBI Taxonomy" id="748857"/>
    <lineage>
        <taxon>Bacteria</taxon>
        <taxon>Pseudomonadati</taxon>
        <taxon>Verrucomicrobiota</taxon>
        <taxon>Verrucomicrobiia</taxon>
        <taxon>Verrucomicrobiales</taxon>
        <taxon>Verrucomicrobiaceae</taxon>
        <taxon>Roseimicrobium</taxon>
    </lineage>
</organism>
<dbReference type="AlphaFoldDB" id="A0A366HSS4"/>
<evidence type="ECO:0000256" key="1">
    <source>
        <dbReference type="ARBA" id="ARBA00004442"/>
    </source>
</evidence>
<dbReference type="RefSeq" id="WP_147263111.1">
    <property type="nucleotide sequence ID" value="NZ_QNRR01000001.1"/>
</dbReference>
<keyword evidence="3" id="KW-0998">Cell outer membrane</keyword>
<evidence type="ECO:0000256" key="3">
    <source>
        <dbReference type="ARBA" id="ARBA00023237"/>
    </source>
</evidence>
<sequence length="45" mass="5308">MEFNEEEIWASEIGVKVVWFGGKAMTKFAAFYNDIEDYQVERSIE</sequence>
<evidence type="ECO:0000313" key="5">
    <source>
        <dbReference type="Proteomes" id="UP000253426"/>
    </source>
</evidence>
<dbReference type="SUPFAM" id="SSF56935">
    <property type="entry name" value="Porins"/>
    <property type="match status" value="1"/>
</dbReference>
<dbReference type="Gene3D" id="2.40.170.20">
    <property type="entry name" value="TonB-dependent receptor, beta-barrel domain"/>
    <property type="match status" value="1"/>
</dbReference>
<protein>
    <submittedName>
        <fullName evidence="4">Uncharacterized protein</fullName>
    </submittedName>
</protein>
<keyword evidence="2" id="KW-0472">Membrane</keyword>
<dbReference type="InterPro" id="IPR036942">
    <property type="entry name" value="Beta-barrel_TonB_sf"/>
</dbReference>